<dbReference type="SMART" id="SM00702">
    <property type="entry name" value="P4Hc"/>
    <property type="match status" value="1"/>
</dbReference>
<evidence type="ECO:0000256" key="4">
    <source>
        <dbReference type="ARBA" id="ARBA00022964"/>
    </source>
</evidence>
<evidence type="ECO:0000256" key="2">
    <source>
        <dbReference type="ARBA" id="ARBA00022723"/>
    </source>
</evidence>
<dbReference type="AlphaFoldDB" id="A0A6C1B3Z9"/>
<accession>A0A6C1B3Z9</accession>
<dbReference type="KEGG" id="azq:G3580_12520"/>
<dbReference type="PANTHER" id="PTHR12907:SF26">
    <property type="entry name" value="HIF PROLYL HYDROXYLASE, ISOFORM C"/>
    <property type="match status" value="1"/>
</dbReference>
<evidence type="ECO:0000256" key="6">
    <source>
        <dbReference type="ARBA" id="ARBA00023004"/>
    </source>
</evidence>
<evidence type="ECO:0000256" key="5">
    <source>
        <dbReference type="ARBA" id="ARBA00023002"/>
    </source>
</evidence>
<dbReference type="InterPro" id="IPR005123">
    <property type="entry name" value="Oxoglu/Fe-dep_dioxygenase_dom"/>
</dbReference>
<keyword evidence="9" id="KW-1185">Reference proteome</keyword>
<evidence type="ECO:0000256" key="3">
    <source>
        <dbReference type="ARBA" id="ARBA00022896"/>
    </source>
</evidence>
<dbReference type="GO" id="GO:0031418">
    <property type="term" value="F:L-ascorbic acid binding"/>
    <property type="evidence" value="ECO:0007669"/>
    <property type="project" value="UniProtKB-KW"/>
</dbReference>
<evidence type="ECO:0000259" key="7">
    <source>
        <dbReference type="PROSITE" id="PS51471"/>
    </source>
</evidence>
<dbReference type="Proteomes" id="UP000501991">
    <property type="component" value="Chromosome"/>
</dbReference>
<keyword evidence="4" id="KW-0223">Dioxygenase</keyword>
<keyword evidence="6" id="KW-0408">Iron</keyword>
<dbReference type="Gene3D" id="2.60.120.620">
    <property type="entry name" value="q2cbj1_9rhob like domain"/>
    <property type="match status" value="1"/>
</dbReference>
<dbReference type="PANTHER" id="PTHR12907">
    <property type="entry name" value="EGL NINE HOMOLOG-RELATED"/>
    <property type="match status" value="1"/>
</dbReference>
<keyword evidence="3" id="KW-0847">Vitamin C</keyword>
<dbReference type="Pfam" id="PF13640">
    <property type="entry name" value="2OG-FeII_Oxy_3"/>
    <property type="match status" value="1"/>
</dbReference>
<protein>
    <submittedName>
        <fullName evidence="8">2OG-Fe(II) oxygenase</fullName>
    </submittedName>
</protein>
<dbReference type="InterPro" id="IPR006620">
    <property type="entry name" value="Pro_4_hyd_alph"/>
</dbReference>
<evidence type="ECO:0000313" key="8">
    <source>
        <dbReference type="EMBL" id="QID18391.1"/>
    </source>
</evidence>
<evidence type="ECO:0000313" key="9">
    <source>
        <dbReference type="Proteomes" id="UP000501991"/>
    </source>
</evidence>
<dbReference type="GO" id="GO:0008198">
    <property type="term" value="F:ferrous iron binding"/>
    <property type="evidence" value="ECO:0007669"/>
    <property type="project" value="TreeGrafter"/>
</dbReference>
<sequence length="223" mass="25074">MAEPLGACPPTDPPDRTAIFDTIAEALIRDGHAVITDAVDSTLTDALCGRIETLSGQDFSPAAIGRAQDQMHNNFVRRDEIRWLDMGDPGDAQWLRWADALREHLNRRLFLGLFSYEAHYAHYAPGAFYKRHVDAFRGQANRILTTVLYLNPDWLPSDGGQMLLYPEHGHEPIARIEPALGTLAVFLSEEFPHEVLPARQDRYSIAGWFRVNASTADRVDPPR</sequence>
<dbReference type="InterPro" id="IPR051559">
    <property type="entry name" value="HIF_prolyl_hydroxylases"/>
</dbReference>
<name>A0A6C1B3Z9_9RHOO</name>
<feature type="domain" description="Fe2OG dioxygenase" evidence="7">
    <location>
        <begin position="109"/>
        <end position="211"/>
    </location>
</feature>
<dbReference type="RefSeq" id="WP_217424481.1">
    <property type="nucleotide sequence ID" value="NZ_CP048836.1"/>
</dbReference>
<dbReference type="EMBL" id="CP048836">
    <property type="protein sequence ID" value="QID18391.1"/>
    <property type="molecule type" value="Genomic_DNA"/>
</dbReference>
<dbReference type="PROSITE" id="PS51471">
    <property type="entry name" value="FE2OG_OXY"/>
    <property type="match status" value="1"/>
</dbReference>
<proteinExistence type="predicted"/>
<keyword evidence="5" id="KW-0560">Oxidoreductase</keyword>
<reference evidence="8 9" key="1">
    <citation type="submission" date="2020-02" db="EMBL/GenBank/DDBJ databases">
        <title>Nitrogenibacter mangrovi gen. nov., sp. nov. isolated from mangrove sediment, a denitrifying betaproteobacterium.</title>
        <authorList>
            <person name="Liao H."/>
            <person name="Tian Y."/>
        </authorList>
    </citation>
    <scope>NUCLEOTIDE SEQUENCE [LARGE SCALE GENOMIC DNA]</scope>
    <source>
        <strain evidence="8 9">M9-3-2</strain>
    </source>
</reference>
<dbReference type="GO" id="GO:0071456">
    <property type="term" value="P:cellular response to hypoxia"/>
    <property type="evidence" value="ECO:0007669"/>
    <property type="project" value="TreeGrafter"/>
</dbReference>
<dbReference type="GO" id="GO:0031543">
    <property type="term" value="F:peptidyl-proline dioxygenase activity"/>
    <property type="evidence" value="ECO:0007669"/>
    <property type="project" value="TreeGrafter"/>
</dbReference>
<dbReference type="InterPro" id="IPR044862">
    <property type="entry name" value="Pro_4_hyd_alph_FE2OG_OXY"/>
</dbReference>
<keyword evidence="2" id="KW-0479">Metal-binding</keyword>
<comment type="cofactor">
    <cofactor evidence="1">
        <name>L-ascorbate</name>
        <dbReference type="ChEBI" id="CHEBI:38290"/>
    </cofactor>
</comment>
<evidence type="ECO:0000256" key="1">
    <source>
        <dbReference type="ARBA" id="ARBA00001961"/>
    </source>
</evidence>
<organism evidence="8 9">
    <name type="scientific">Nitrogeniibacter mangrovi</name>
    <dbReference type="NCBI Taxonomy" id="2016596"/>
    <lineage>
        <taxon>Bacteria</taxon>
        <taxon>Pseudomonadati</taxon>
        <taxon>Pseudomonadota</taxon>
        <taxon>Betaproteobacteria</taxon>
        <taxon>Rhodocyclales</taxon>
        <taxon>Zoogloeaceae</taxon>
        <taxon>Nitrogeniibacter</taxon>
    </lineage>
</organism>
<gene>
    <name evidence="8" type="ORF">G3580_12520</name>
</gene>